<feature type="transmembrane region" description="Helical" evidence="1">
    <location>
        <begin position="195"/>
        <end position="217"/>
    </location>
</feature>
<dbReference type="InterPro" id="IPR012171">
    <property type="entry name" value="Fatty_acid_desaturase"/>
</dbReference>
<dbReference type="PANTHER" id="PTHR19353">
    <property type="entry name" value="FATTY ACID DESATURASE 2"/>
    <property type="match status" value="1"/>
</dbReference>
<evidence type="ECO:0000313" key="3">
    <source>
        <dbReference type="EMBL" id="SMD27139.1"/>
    </source>
</evidence>
<dbReference type="AlphaFoldDB" id="A0A1Y5YBV4"/>
<protein>
    <submittedName>
        <fullName evidence="3">Fatty acid desaturase</fullName>
    </submittedName>
</protein>
<evidence type="ECO:0000256" key="1">
    <source>
        <dbReference type="SAM" id="Phobius"/>
    </source>
</evidence>
<feature type="transmembrane region" description="Helical" evidence="1">
    <location>
        <begin position="223"/>
        <end position="243"/>
    </location>
</feature>
<reference evidence="3 4" key="1">
    <citation type="submission" date="2017-04" db="EMBL/GenBank/DDBJ databases">
        <authorList>
            <person name="Afonso C.L."/>
            <person name="Miller P.J."/>
            <person name="Scott M.A."/>
            <person name="Spackman E."/>
            <person name="Goraichik I."/>
            <person name="Dimitrov K.M."/>
            <person name="Suarez D.L."/>
            <person name="Swayne D.E."/>
        </authorList>
    </citation>
    <scope>NUCLEOTIDE SEQUENCE [LARGE SCALE GENOMIC DNA]</scope>
    <source>
        <strain evidence="3 4">DSM 43828</strain>
    </source>
</reference>
<feature type="transmembrane region" description="Helical" evidence="1">
    <location>
        <begin position="163"/>
        <end position="183"/>
    </location>
</feature>
<dbReference type="RefSeq" id="WP_143447233.1">
    <property type="nucleotide sequence ID" value="NZ_FWXV01000020.1"/>
</dbReference>
<dbReference type="EMBL" id="FWXV01000020">
    <property type="protein sequence ID" value="SMD27139.1"/>
    <property type="molecule type" value="Genomic_DNA"/>
</dbReference>
<feature type="domain" description="Fatty acid desaturase" evidence="2">
    <location>
        <begin position="64"/>
        <end position="320"/>
    </location>
</feature>
<dbReference type="Pfam" id="PF00487">
    <property type="entry name" value="FA_desaturase"/>
    <property type="match status" value="1"/>
</dbReference>
<dbReference type="GO" id="GO:0016717">
    <property type="term" value="F:oxidoreductase activity, acting on paired donors, with oxidation of a pair of donors resulting in the reduction of molecular oxygen to two molecules of water"/>
    <property type="evidence" value="ECO:0007669"/>
    <property type="project" value="TreeGrafter"/>
</dbReference>
<keyword evidence="1" id="KW-0472">Membrane</keyword>
<dbReference type="PIRSF" id="PIRSF015921">
    <property type="entry name" value="FA_sphinglp_des"/>
    <property type="match status" value="1"/>
</dbReference>
<feature type="transmembrane region" description="Helical" evidence="1">
    <location>
        <begin position="65"/>
        <end position="83"/>
    </location>
</feature>
<dbReference type="GO" id="GO:0008610">
    <property type="term" value="P:lipid biosynthetic process"/>
    <property type="evidence" value="ECO:0007669"/>
    <property type="project" value="UniProtKB-ARBA"/>
</dbReference>
<accession>A0A1Y5YBV4</accession>
<organism evidence="3 4">
    <name type="scientific">Kibdelosporangium aridum</name>
    <dbReference type="NCBI Taxonomy" id="2030"/>
    <lineage>
        <taxon>Bacteria</taxon>
        <taxon>Bacillati</taxon>
        <taxon>Actinomycetota</taxon>
        <taxon>Actinomycetes</taxon>
        <taxon>Pseudonocardiales</taxon>
        <taxon>Pseudonocardiaceae</taxon>
        <taxon>Kibdelosporangium</taxon>
    </lineage>
</organism>
<dbReference type="InterPro" id="IPR005804">
    <property type="entry name" value="FA_desaturase_dom"/>
</dbReference>
<keyword evidence="4" id="KW-1185">Reference proteome</keyword>
<feature type="transmembrane region" description="Helical" evidence="1">
    <location>
        <begin position="37"/>
        <end position="59"/>
    </location>
</feature>
<dbReference type="GO" id="GO:0016020">
    <property type="term" value="C:membrane"/>
    <property type="evidence" value="ECO:0007669"/>
    <property type="project" value="TreeGrafter"/>
</dbReference>
<keyword evidence="1" id="KW-0812">Transmembrane</keyword>
<name>A0A1Y5YBV4_KIBAR</name>
<feature type="transmembrane region" description="Helical" evidence="1">
    <location>
        <begin position="103"/>
        <end position="120"/>
    </location>
</feature>
<dbReference type="OrthoDB" id="104711at2"/>
<dbReference type="CDD" id="cd03506">
    <property type="entry name" value="Delta6-FADS-like"/>
    <property type="match status" value="1"/>
</dbReference>
<evidence type="ECO:0000259" key="2">
    <source>
        <dbReference type="Pfam" id="PF00487"/>
    </source>
</evidence>
<proteinExistence type="predicted"/>
<dbReference type="PANTHER" id="PTHR19353:SF19">
    <property type="entry name" value="DELTA(5) FATTY ACID DESATURASE C-RELATED"/>
    <property type="match status" value="1"/>
</dbReference>
<keyword evidence="1" id="KW-1133">Transmembrane helix</keyword>
<sequence length="352" mass="39655">MTASNIPAIQSSKPRRGNDFTELSRWVRRAGLLRRRYGYYAARIAINILVFAGGAVLFVLLGDSWWQLLTAVLFAVVFTQFAFIGHDAGHRQIFGSRRGNDLVGYLHGVITGISYEWWVGKHNRHHANPNHEDEDPDIEIPALAFSTEQARTKRGLLRWVAKYQALLFFPLLLAEAVMLRIASVRAVLRREVRTTWLEAALLAAHVVGYLGAVFLMLSPLKAVLFIVVHQGLMGVYLGCSFAPNHKGMPILGKDEHLDYLRKQVLTSRNISGSRWVDGLLGGLNYQIEHHLFPSMPRPNLRRAQSLVREFCTRRGVPYSECGLFASYAQVLRHLHDVGAPLRRCNRPAAVDS</sequence>
<dbReference type="Proteomes" id="UP000192674">
    <property type="component" value="Unassembled WGS sequence"/>
</dbReference>
<evidence type="ECO:0000313" key="4">
    <source>
        <dbReference type="Proteomes" id="UP000192674"/>
    </source>
</evidence>
<gene>
    <name evidence="3" type="ORF">SAMN05661093_10736</name>
</gene>